<comment type="similarity">
    <text evidence="1">Belongs to the lcsJ thioesterase family.</text>
</comment>
<dbReference type="Pfam" id="PF13279">
    <property type="entry name" value="4HBT_2"/>
    <property type="match status" value="1"/>
</dbReference>
<dbReference type="VEuPathDB" id="FungiDB:ASPZODRAFT_147035"/>
<name>A0A1L9S6T8_9EURO</name>
<dbReference type="SUPFAM" id="SSF54637">
    <property type="entry name" value="Thioesterase/thiol ester dehydrase-isomerase"/>
    <property type="match status" value="1"/>
</dbReference>
<keyword evidence="3" id="KW-1185">Reference proteome</keyword>
<organism evidence="2 3">
    <name type="scientific">Penicilliopsis zonata CBS 506.65</name>
    <dbReference type="NCBI Taxonomy" id="1073090"/>
    <lineage>
        <taxon>Eukaryota</taxon>
        <taxon>Fungi</taxon>
        <taxon>Dikarya</taxon>
        <taxon>Ascomycota</taxon>
        <taxon>Pezizomycotina</taxon>
        <taxon>Eurotiomycetes</taxon>
        <taxon>Eurotiomycetidae</taxon>
        <taxon>Eurotiales</taxon>
        <taxon>Aspergillaceae</taxon>
        <taxon>Penicilliopsis</taxon>
    </lineage>
</organism>
<dbReference type="RefSeq" id="XP_022577379.1">
    <property type="nucleotide sequence ID" value="XM_022725220.1"/>
</dbReference>
<evidence type="ECO:0000313" key="2">
    <source>
        <dbReference type="EMBL" id="OJJ42869.1"/>
    </source>
</evidence>
<sequence>MLDLLGSLFTWKAAAIALALLNLKNLPLVWHVRVFRYFFANGWHNPPHFVPKLPASQIFEPASMTSRAPFAEIDYNMHKSNSTYFSDLDVSRTKLMCGLTVKATRILEQQLAKEGKKNGRLAIILGSVYTAFKREIPPYMKYEVRSKVLGWDQKWIYIVTWFVKPARSGKKQTGDGEDFMKKNLLAMSISKYVVKKGRYTVPPKDVFEAAGYGLFENETNGVNGSASGCNFNTQKKSSDSDDIFWSSERLDEERRRGVEVVQPFIDEEDRLVREFLREVTA</sequence>
<dbReference type="AlphaFoldDB" id="A0A1L9S6T8"/>
<accession>A0A1L9S6T8</accession>
<evidence type="ECO:0000256" key="1">
    <source>
        <dbReference type="ARBA" id="ARBA00038476"/>
    </source>
</evidence>
<dbReference type="PANTHER" id="PTHR12475:SF4">
    <property type="entry name" value="PROTEIN THEM6"/>
    <property type="match status" value="1"/>
</dbReference>
<evidence type="ECO:0000313" key="3">
    <source>
        <dbReference type="Proteomes" id="UP000184188"/>
    </source>
</evidence>
<proteinExistence type="inferred from homology"/>
<protein>
    <recommendedName>
        <fullName evidence="4">Thioesterase domain-containing protein</fullName>
    </recommendedName>
</protein>
<dbReference type="PANTHER" id="PTHR12475">
    <property type="match status" value="1"/>
</dbReference>
<dbReference type="GeneID" id="34611685"/>
<dbReference type="Proteomes" id="UP000184188">
    <property type="component" value="Unassembled WGS sequence"/>
</dbReference>
<dbReference type="OrthoDB" id="265761at2759"/>
<gene>
    <name evidence="2" type="ORF">ASPZODRAFT_147035</name>
</gene>
<dbReference type="EMBL" id="KV878356">
    <property type="protein sequence ID" value="OJJ42869.1"/>
    <property type="molecule type" value="Genomic_DNA"/>
</dbReference>
<dbReference type="InterPro" id="IPR051490">
    <property type="entry name" value="THEM6_lcsJ_thioesterase"/>
</dbReference>
<dbReference type="CDD" id="cd00586">
    <property type="entry name" value="4HBT"/>
    <property type="match status" value="1"/>
</dbReference>
<reference evidence="3" key="1">
    <citation type="journal article" date="2017" name="Genome Biol.">
        <title>Comparative genomics reveals high biological diversity and specific adaptations in the industrially and medically important fungal genus Aspergillus.</title>
        <authorList>
            <person name="de Vries R.P."/>
            <person name="Riley R."/>
            <person name="Wiebenga A."/>
            <person name="Aguilar-Osorio G."/>
            <person name="Amillis S."/>
            <person name="Uchima C.A."/>
            <person name="Anderluh G."/>
            <person name="Asadollahi M."/>
            <person name="Askin M."/>
            <person name="Barry K."/>
            <person name="Battaglia E."/>
            <person name="Bayram O."/>
            <person name="Benocci T."/>
            <person name="Braus-Stromeyer S.A."/>
            <person name="Caldana C."/>
            <person name="Canovas D."/>
            <person name="Cerqueira G.C."/>
            <person name="Chen F."/>
            <person name="Chen W."/>
            <person name="Choi C."/>
            <person name="Clum A."/>
            <person name="Dos Santos R.A."/>
            <person name="Damasio A.R."/>
            <person name="Diallinas G."/>
            <person name="Emri T."/>
            <person name="Fekete E."/>
            <person name="Flipphi M."/>
            <person name="Freyberg S."/>
            <person name="Gallo A."/>
            <person name="Gournas C."/>
            <person name="Habgood R."/>
            <person name="Hainaut M."/>
            <person name="Harispe M.L."/>
            <person name="Henrissat B."/>
            <person name="Hilden K.S."/>
            <person name="Hope R."/>
            <person name="Hossain A."/>
            <person name="Karabika E."/>
            <person name="Karaffa L."/>
            <person name="Karanyi Z."/>
            <person name="Krasevec N."/>
            <person name="Kuo A."/>
            <person name="Kusch H."/>
            <person name="LaButti K."/>
            <person name="Lagendijk E.L."/>
            <person name="Lapidus A."/>
            <person name="Levasseur A."/>
            <person name="Lindquist E."/>
            <person name="Lipzen A."/>
            <person name="Logrieco A.F."/>
            <person name="MacCabe A."/>
            <person name="Maekelae M.R."/>
            <person name="Malavazi I."/>
            <person name="Melin P."/>
            <person name="Meyer V."/>
            <person name="Mielnichuk N."/>
            <person name="Miskei M."/>
            <person name="Molnar A.P."/>
            <person name="Mule G."/>
            <person name="Ngan C.Y."/>
            <person name="Orejas M."/>
            <person name="Orosz E."/>
            <person name="Ouedraogo J.P."/>
            <person name="Overkamp K.M."/>
            <person name="Park H.-S."/>
            <person name="Perrone G."/>
            <person name="Piumi F."/>
            <person name="Punt P.J."/>
            <person name="Ram A.F."/>
            <person name="Ramon A."/>
            <person name="Rauscher S."/>
            <person name="Record E."/>
            <person name="Riano-Pachon D.M."/>
            <person name="Robert V."/>
            <person name="Roehrig J."/>
            <person name="Ruller R."/>
            <person name="Salamov A."/>
            <person name="Salih N.S."/>
            <person name="Samson R.A."/>
            <person name="Sandor E."/>
            <person name="Sanguinetti M."/>
            <person name="Schuetze T."/>
            <person name="Sepcic K."/>
            <person name="Shelest E."/>
            <person name="Sherlock G."/>
            <person name="Sophianopoulou V."/>
            <person name="Squina F.M."/>
            <person name="Sun H."/>
            <person name="Susca A."/>
            <person name="Todd R.B."/>
            <person name="Tsang A."/>
            <person name="Unkles S.E."/>
            <person name="van de Wiele N."/>
            <person name="van Rossen-Uffink D."/>
            <person name="Oliveira J.V."/>
            <person name="Vesth T.C."/>
            <person name="Visser J."/>
            <person name="Yu J.-H."/>
            <person name="Zhou M."/>
            <person name="Andersen M.R."/>
            <person name="Archer D.B."/>
            <person name="Baker S.E."/>
            <person name="Benoit I."/>
            <person name="Brakhage A.A."/>
            <person name="Braus G.H."/>
            <person name="Fischer R."/>
            <person name="Frisvad J.C."/>
            <person name="Goldman G.H."/>
            <person name="Houbraken J."/>
            <person name="Oakley B."/>
            <person name="Pocsi I."/>
            <person name="Scazzocchio C."/>
            <person name="Seiboth B."/>
            <person name="vanKuyk P.A."/>
            <person name="Wortman J."/>
            <person name="Dyer P.S."/>
            <person name="Grigoriev I.V."/>
        </authorList>
    </citation>
    <scope>NUCLEOTIDE SEQUENCE [LARGE SCALE GENOMIC DNA]</scope>
    <source>
        <strain evidence="3">CBS 506.65</strain>
    </source>
</reference>
<dbReference type="InterPro" id="IPR029069">
    <property type="entry name" value="HotDog_dom_sf"/>
</dbReference>
<evidence type="ECO:0008006" key="4">
    <source>
        <dbReference type="Google" id="ProtNLM"/>
    </source>
</evidence>